<evidence type="ECO:0000313" key="3">
    <source>
        <dbReference type="Proteomes" id="UP000050277"/>
    </source>
</evidence>
<accession>A0A0N8GSC3</accession>
<keyword evidence="1" id="KW-0812">Transmembrane</keyword>
<dbReference type="EMBL" id="LGKP01000015">
    <property type="protein sequence ID" value="KPL88898.1"/>
    <property type="molecule type" value="Genomic_DNA"/>
</dbReference>
<dbReference type="RefSeq" id="WP_054534213.1">
    <property type="nucleotide sequence ID" value="NZ_LGKP01000015.1"/>
</dbReference>
<feature type="transmembrane region" description="Helical" evidence="1">
    <location>
        <begin position="72"/>
        <end position="101"/>
    </location>
</feature>
<name>A0A0N8GSC3_9CHLR</name>
<comment type="caution">
    <text evidence="2">The sequence shown here is derived from an EMBL/GenBank/DDBJ whole genome shotgun (WGS) entry which is preliminary data.</text>
</comment>
<organism evidence="2 3">
    <name type="scientific">Herpetosiphon geysericola</name>
    <dbReference type="NCBI Taxonomy" id="70996"/>
    <lineage>
        <taxon>Bacteria</taxon>
        <taxon>Bacillati</taxon>
        <taxon>Chloroflexota</taxon>
        <taxon>Chloroflexia</taxon>
        <taxon>Herpetosiphonales</taxon>
        <taxon>Herpetosiphonaceae</taxon>
        <taxon>Herpetosiphon</taxon>
    </lineage>
</organism>
<keyword evidence="1" id="KW-0472">Membrane</keyword>
<dbReference type="AlphaFoldDB" id="A0A0N8GSC3"/>
<evidence type="ECO:0000313" key="2">
    <source>
        <dbReference type="EMBL" id="KPL88898.1"/>
    </source>
</evidence>
<reference evidence="2 3" key="1">
    <citation type="submission" date="2015-07" db="EMBL/GenBank/DDBJ databases">
        <title>Whole genome sequence of Herpetosiphon geysericola DSM 7119.</title>
        <authorList>
            <person name="Hemp J."/>
            <person name="Ward L.M."/>
            <person name="Pace L.A."/>
            <person name="Fischer W.W."/>
        </authorList>
    </citation>
    <scope>NUCLEOTIDE SEQUENCE [LARGE SCALE GENOMIC DNA]</scope>
    <source>
        <strain evidence="2 3">DSM 7119</strain>
    </source>
</reference>
<evidence type="ECO:0000256" key="1">
    <source>
        <dbReference type="SAM" id="Phobius"/>
    </source>
</evidence>
<proteinExistence type="predicted"/>
<sequence length="103" mass="11663">MSEEQTPIEPAQPIINIDSQEPIITISQPYEYGRHPYPYNQRLKPNNDPQLGYFVPAIVDTRGQQAKRWGCAFVYVLLAIMASCIIVPILCILIFILRALFAG</sequence>
<dbReference type="STRING" id="70996.SE18_09535"/>
<keyword evidence="1" id="KW-1133">Transmembrane helix</keyword>
<gene>
    <name evidence="2" type="ORF">SE18_09535</name>
</gene>
<dbReference type="OrthoDB" id="9874155at2"/>
<keyword evidence="3" id="KW-1185">Reference proteome</keyword>
<dbReference type="Proteomes" id="UP000050277">
    <property type="component" value="Unassembled WGS sequence"/>
</dbReference>
<protein>
    <submittedName>
        <fullName evidence="2">Uncharacterized protein</fullName>
    </submittedName>
</protein>